<dbReference type="Proteomes" id="UP000194153">
    <property type="component" value="Unassembled WGS sequence"/>
</dbReference>
<accession>A0ABQ0MIY3</accession>
<sequence length="69" mass="7448">MHRPSRKQFQLLHVISIPVPIYPPFSHPCGPSPAQGSGPQTGGAGRWCYGKAAADGLSQRPRRARGLRS</sequence>
<evidence type="ECO:0000313" key="3">
    <source>
        <dbReference type="Proteomes" id="UP000194153"/>
    </source>
</evidence>
<feature type="region of interest" description="Disordered" evidence="1">
    <location>
        <begin position="26"/>
        <end position="46"/>
    </location>
</feature>
<reference evidence="2 3" key="1">
    <citation type="submission" date="2017-04" db="EMBL/GenBank/DDBJ databases">
        <authorList>
            <consortium name="Geobacter pelophilus Genome Sequencing"/>
            <person name="Aoyagi T."/>
            <person name="Koike H."/>
            <person name="Hori T."/>
        </authorList>
    </citation>
    <scope>NUCLEOTIDE SEQUENCE [LARGE SCALE GENOMIC DNA]</scope>
    <source>
        <strain evidence="2 3">Drf2</strain>
    </source>
</reference>
<comment type="caution">
    <text evidence="2">The sequence shown here is derived from an EMBL/GenBank/DDBJ whole genome shotgun (WGS) entry which is preliminary data.</text>
</comment>
<keyword evidence="3" id="KW-1185">Reference proteome</keyword>
<organism evidence="2 3">
    <name type="scientific">Geoanaerobacter pelophilus</name>
    <dbReference type="NCBI Taxonomy" id="60036"/>
    <lineage>
        <taxon>Bacteria</taxon>
        <taxon>Pseudomonadati</taxon>
        <taxon>Thermodesulfobacteriota</taxon>
        <taxon>Desulfuromonadia</taxon>
        <taxon>Geobacterales</taxon>
        <taxon>Geobacteraceae</taxon>
        <taxon>Geoanaerobacter</taxon>
    </lineage>
</organism>
<evidence type="ECO:0000313" key="2">
    <source>
        <dbReference type="EMBL" id="GAW67038.1"/>
    </source>
</evidence>
<dbReference type="EMBL" id="BDQG01000001">
    <property type="protein sequence ID" value="GAW67038.1"/>
    <property type="molecule type" value="Genomic_DNA"/>
</dbReference>
<name>A0ABQ0MIY3_9BACT</name>
<evidence type="ECO:0000256" key="1">
    <source>
        <dbReference type="SAM" id="MobiDB-lite"/>
    </source>
</evidence>
<gene>
    <name evidence="2" type="ORF">GPEL0_01f2659</name>
</gene>
<protein>
    <submittedName>
        <fullName evidence="2">Uncharacterized protein</fullName>
    </submittedName>
</protein>
<reference evidence="3" key="2">
    <citation type="submission" date="2017-05" db="EMBL/GenBank/DDBJ databases">
        <title>Draft genome sequence of Geobacter pelophilus, a iron(III)-reducing bacteria.</title>
        <authorList>
            <person name="Aoyagi T."/>
            <person name="Koike H."/>
            <person name="Morita T."/>
            <person name="Sato Y."/>
            <person name="Habe H."/>
            <person name="Hori T."/>
        </authorList>
    </citation>
    <scope>NUCLEOTIDE SEQUENCE [LARGE SCALE GENOMIC DNA]</scope>
    <source>
        <strain evidence="3">Drf2</strain>
    </source>
</reference>
<proteinExistence type="predicted"/>